<dbReference type="STRING" id="36842.SAMN02194393_05368"/>
<dbReference type="PANTHER" id="PTHR37311">
    <property type="entry name" value="2-PHOSPHOSULFOLACTATE PHOSPHATASE-RELATED"/>
    <property type="match status" value="1"/>
</dbReference>
<dbReference type="HAMAP" id="MF_00490">
    <property type="entry name" value="ComB"/>
    <property type="match status" value="1"/>
</dbReference>
<comment type="similarity">
    <text evidence="2 8">Belongs to the ComB family.</text>
</comment>
<dbReference type="GO" id="GO:0050532">
    <property type="term" value="F:2-phosphosulfolactate phosphatase activity"/>
    <property type="evidence" value="ECO:0007669"/>
    <property type="project" value="UniProtKB-UniRule"/>
</dbReference>
<evidence type="ECO:0000256" key="7">
    <source>
        <dbReference type="ARBA" id="ARBA00033711"/>
    </source>
</evidence>
<dbReference type="FunFam" id="3.90.1560.10:FF:000001">
    <property type="entry name" value="Probable 2-phosphosulfolactate phosphatase"/>
    <property type="match status" value="1"/>
</dbReference>
<dbReference type="RefSeq" id="WP_170917616.1">
    <property type="nucleotide sequence ID" value="NZ_FUZT01000026.1"/>
</dbReference>
<reference evidence="9 10" key="1">
    <citation type="submission" date="2017-02" db="EMBL/GenBank/DDBJ databases">
        <authorList>
            <person name="Peterson S.W."/>
        </authorList>
    </citation>
    <scope>NUCLEOTIDE SEQUENCE [LARGE SCALE GENOMIC DNA]</scope>
    <source>
        <strain evidence="9 10">M1</strain>
    </source>
</reference>
<name>A0A1T5MUV0_9FIRM</name>
<dbReference type="Gene3D" id="3.90.1560.10">
    <property type="entry name" value="ComB-like"/>
    <property type="match status" value="1"/>
</dbReference>
<keyword evidence="5 8" id="KW-0378">Hydrolase</keyword>
<dbReference type="Proteomes" id="UP000190285">
    <property type="component" value="Unassembled WGS sequence"/>
</dbReference>
<gene>
    <name evidence="8" type="primary">comB</name>
    <name evidence="9" type="ORF">SAMN02194393_05368</name>
</gene>
<comment type="cofactor">
    <cofactor evidence="1 8">
        <name>Mg(2+)</name>
        <dbReference type="ChEBI" id="CHEBI:18420"/>
    </cofactor>
</comment>
<dbReference type="InterPro" id="IPR036702">
    <property type="entry name" value="ComB-like_sf"/>
</dbReference>
<evidence type="ECO:0000256" key="8">
    <source>
        <dbReference type="HAMAP-Rule" id="MF_00490"/>
    </source>
</evidence>
<dbReference type="PANTHER" id="PTHR37311:SF1">
    <property type="entry name" value="2-PHOSPHOSULFOLACTATE PHOSPHATASE-RELATED"/>
    <property type="match status" value="1"/>
</dbReference>
<sequence length="239" mass="27026">MNIDVMASVKEVNSHRIFKKNVVVIDVLRATSTIVTALANNAFSVIPVEHIEEARKIREDEKEGMILLGGEREAKIIDGFHFGNSPLSYMEDKVKDRKVVLTTTNGTRTIKACIGGENLYIASFLNVTAVIEKLIEYGKDIVIVCSGTDGQYSMDDALCAGMIISLINNMKNIITTDLGWTIKELYEAYKYDFHGLLKNCRHYKRLKENGFEEDLKYCLQTDIYDIVPIYREGSIQVLK</sequence>
<evidence type="ECO:0000256" key="4">
    <source>
        <dbReference type="ARBA" id="ARBA00021948"/>
    </source>
</evidence>
<accession>A0A1T5MUV0</accession>
<evidence type="ECO:0000313" key="9">
    <source>
        <dbReference type="EMBL" id="SKC91773.1"/>
    </source>
</evidence>
<dbReference type="GO" id="GO:0050545">
    <property type="term" value="F:sulfopyruvate decarboxylase activity"/>
    <property type="evidence" value="ECO:0007669"/>
    <property type="project" value="TreeGrafter"/>
</dbReference>
<evidence type="ECO:0000256" key="2">
    <source>
        <dbReference type="ARBA" id="ARBA00009997"/>
    </source>
</evidence>
<evidence type="ECO:0000256" key="6">
    <source>
        <dbReference type="ARBA" id="ARBA00022842"/>
    </source>
</evidence>
<evidence type="ECO:0000256" key="1">
    <source>
        <dbReference type="ARBA" id="ARBA00001946"/>
    </source>
</evidence>
<dbReference type="EMBL" id="FUZT01000026">
    <property type="protein sequence ID" value="SKC91773.1"/>
    <property type="molecule type" value="Genomic_DNA"/>
</dbReference>
<evidence type="ECO:0000313" key="10">
    <source>
        <dbReference type="Proteomes" id="UP000190285"/>
    </source>
</evidence>
<evidence type="ECO:0000256" key="5">
    <source>
        <dbReference type="ARBA" id="ARBA00022801"/>
    </source>
</evidence>
<dbReference type="InterPro" id="IPR005238">
    <property type="entry name" value="ComB-like"/>
</dbReference>
<evidence type="ECO:0000256" key="3">
    <source>
        <dbReference type="ARBA" id="ARBA00012953"/>
    </source>
</evidence>
<protein>
    <recommendedName>
        <fullName evidence="4 8">Probable 2-phosphosulfolactate phosphatase</fullName>
        <ecNumber evidence="3 8">3.1.3.71</ecNumber>
    </recommendedName>
</protein>
<dbReference type="GO" id="GO:0000287">
    <property type="term" value="F:magnesium ion binding"/>
    <property type="evidence" value="ECO:0007669"/>
    <property type="project" value="UniProtKB-UniRule"/>
</dbReference>
<dbReference type="Pfam" id="PF04029">
    <property type="entry name" value="2-ph_phosp"/>
    <property type="match status" value="1"/>
</dbReference>
<comment type="catalytic activity">
    <reaction evidence="7 8">
        <text>(2R)-O-phospho-3-sulfolactate + H2O = (2R)-3-sulfolactate + phosphate</text>
        <dbReference type="Rhea" id="RHEA:23416"/>
        <dbReference type="ChEBI" id="CHEBI:15377"/>
        <dbReference type="ChEBI" id="CHEBI:15597"/>
        <dbReference type="ChEBI" id="CHEBI:43474"/>
        <dbReference type="ChEBI" id="CHEBI:58738"/>
        <dbReference type="EC" id="3.1.3.71"/>
    </reaction>
</comment>
<dbReference type="SUPFAM" id="SSF142823">
    <property type="entry name" value="ComB-like"/>
    <property type="match status" value="1"/>
</dbReference>
<proteinExistence type="inferred from homology"/>
<keyword evidence="10" id="KW-1185">Reference proteome</keyword>
<dbReference type="AlphaFoldDB" id="A0A1T5MUV0"/>
<organism evidence="9 10">
    <name type="scientific">Maledivibacter halophilus</name>
    <dbReference type="NCBI Taxonomy" id="36842"/>
    <lineage>
        <taxon>Bacteria</taxon>
        <taxon>Bacillati</taxon>
        <taxon>Bacillota</taxon>
        <taxon>Clostridia</taxon>
        <taxon>Peptostreptococcales</taxon>
        <taxon>Caminicellaceae</taxon>
        <taxon>Maledivibacter</taxon>
    </lineage>
</organism>
<keyword evidence="6 8" id="KW-0460">Magnesium</keyword>
<dbReference type="EC" id="3.1.3.71" evidence="3 8"/>